<keyword evidence="6" id="KW-0571">Peptide transport</keyword>
<feature type="transmembrane region" description="Helical" evidence="12">
    <location>
        <begin position="142"/>
        <end position="160"/>
    </location>
</feature>
<dbReference type="EMBL" id="LAQT01000001">
    <property type="protein sequence ID" value="KPC55295.1"/>
    <property type="molecule type" value="Genomic_DNA"/>
</dbReference>
<evidence type="ECO:0000256" key="6">
    <source>
        <dbReference type="ARBA" id="ARBA00022856"/>
    </source>
</evidence>
<dbReference type="PROSITE" id="PS50928">
    <property type="entry name" value="ABC_TM1"/>
    <property type="match status" value="1"/>
</dbReference>
<dbReference type="InterPro" id="IPR035906">
    <property type="entry name" value="MetI-like_sf"/>
</dbReference>
<dbReference type="InterPro" id="IPR050366">
    <property type="entry name" value="BP-dependent_transpt_permease"/>
</dbReference>
<dbReference type="GO" id="GO:0015031">
    <property type="term" value="P:protein transport"/>
    <property type="evidence" value="ECO:0007669"/>
    <property type="project" value="UniProtKB-KW"/>
</dbReference>
<dbReference type="GO" id="GO:0015833">
    <property type="term" value="P:peptide transport"/>
    <property type="evidence" value="ECO:0007669"/>
    <property type="project" value="UniProtKB-KW"/>
</dbReference>
<evidence type="ECO:0000256" key="12">
    <source>
        <dbReference type="RuleBase" id="RU363032"/>
    </source>
</evidence>
<evidence type="ECO:0000256" key="3">
    <source>
        <dbReference type="ARBA" id="ARBA00022475"/>
    </source>
</evidence>
<dbReference type="PANTHER" id="PTHR43386:SF2">
    <property type="entry name" value="OLIGOPEPTIDE TRANSPORT SYSTEM PERMEASE PROTEIN OPPC"/>
    <property type="match status" value="1"/>
</dbReference>
<accession>A0A0N1JTX3</accession>
<comment type="caution">
    <text evidence="14">The sequence shown here is derived from an EMBL/GenBank/DDBJ whole genome shotgun (WGS) entry which is preliminary data.</text>
</comment>
<protein>
    <recommendedName>
        <fullName evidence="11">Oligopeptide transport system permease protein OppC</fullName>
    </recommendedName>
</protein>
<dbReference type="Pfam" id="PF12911">
    <property type="entry name" value="OppC_N"/>
    <property type="match status" value="1"/>
</dbReference>
<dbReference type="Pfam" id="PF00528">
    <property type="entry name" value="BPD_transp_1"/>
    <property type="match status" value="1"/>
</dbReference>
<evidence type="ECO:0000313" key="15">
    <source>
        <dbReference type="Proteomes" id="UP000037939"/>
    </source>
</evidence>
<feature type="transmembrane region" description="Helical" evidence="12">
    <location>
        <begin position="40"/>
        <end position="62"/>
    </location>
</feature>
<dbReference type="OrthoDB" id="9783218at2"/>
<dbReference type="SUPFAM" id="SSF161098">
    <property type="entry name" value="MetI-like"/>
    <property type="match status" value="1"/>
</dbReference>
<name>A0A0N1JTX3_9NEIS</name>
<feature type="domain" description="ABC transmembrane type-1" evidence="13">
    <location>
        <begin position="103"/>
        <end position="292"/>
    </location>
</feature>
<comment type="subcellular location">
    <subcellularLocation>
        <location evidence="1">Cell inner membrane</location>
        <topology evidence="1">Multi-pass membrane protein</topology>
    </subcellularLocation>
    <subcellularLocation>
        <location evidence="12">Cell membrane</location>
        <topology evidence="12">Multi-pass membrane protein</topology>
    </subcellularLocation>
</comment>
<keyword evidence="2 12" id="KW-0813">Transport</keyword>
<keyword evidence="3" id="KW-1003">Cell membrane</keyword>
<evidence type="ECO:0000256" key="4">
    <source>
        <dbReference type="ARBA" id="ARBA00022519"/>
    </source>
</evidence>
<dbReference type="InterPro" id="IPR000515">
    <property type="entry name" value="MetI-like"/>
</dbReference>
<dbReference type="AlphaFoldDB" id="A0A0N1JTX3"/>
<keyword evidence="5 12" id="KW-0812">Transmembrane</keyword>
<comment type="similarity">
    <text evidence="10">Belongs to the binding-protein-dependent transport system permease family. OppBC subfamily.</text>
</comment>
<keyword evidence="4" id="KW-0997">Cell inner membrane</keyword>
<dbReference type="Gene3D" id="1.10.3720.10">
    <property type="entry name" value="MetI-like"/>
    <property type="match status" value="1"/>
</dbReference>
<evidence type="ECO:0000313" key="14">
    <source>
        <dbReference type="EMBL" id="KPC55295.1"/>
    </source>
</evidence>
<dbReference type="CDD" id="cd06261">
    <property type="entry name" value="TM_PBP2"/>
    <property type="match status" value="1"/>
</dbReference>
<dbReference type="GO" id="GO:0055085">
    <property type="term" value="P:transmembrane transport"/>
    <property type="evidence" value="ECO:0007669"/>
    <property type="project" value="InterPro"/>
</dbReference>
<proteinExistence type="inferred from homology"/>
<dbReference type="InterPro" id="IPR025966">
    <property type="entry name" value="OppC_N"/>
</dbReference>
<evidence type="ECO:0000259" key="13">
    <source>
        <dbReference type="PROSITE" id="PS50928"/>
    </source>
</evidence>
<dbReference type="PANTHER" id="PTHR43386">
    <property type="entry name" value="OLIGOPEPTIDE TRANSPORT SYSTEM PERMEASE PROTEIN APPC"/>
    <property type="match status" value="1"/>
</dbReference>
<keyword evidence="8 12" id="KW-1133">Transmembrane helix</keyword>
<evidence type="ECO:0000256" key="7">
    <source>
        <dbReference type="ARBA" id="ARBA00022927"/>
    </source>
</evidence>
<evidence type="ECO:0000256" key="5">
    <source>
        <dbReference type="ARBA" id="ARBA00022692"/>
    </source>
</evidence>
<evidence type="ECO:0000256" key="9">
    <source>
        <dbReference type="ARBA" id="ARBA00023136"/>
    </source>
</evidence>
<gene>
    <name evidence="14" type="primary">oppC</name>
    <name evidence="14" type="ORF">WG78_01515</name>
</gene>
<dbReference type="GO" id="GO:0005886">
    <property type="term" value="C:plasma membrane"/>
    <property type="evidence" value="ECO:0007669"/>
    <property type="project" value="UniProtKB-SubCell"/>
</dbReference>
<feature type="transmembrane region" description="Helical" evidence="12">
    <location>
        <begin position="272"/>
        <end position="292"/>
    </location>
</feature>
<evidence type="ECO:0000256" key="1">
    <source>
        <dbReference type="ARBA" id="ARBA00004429"/>
    </source>
</evidence>
<organism evidence="14 15">
    <name type="scientific">Amantichitinum ursilacus</name>
    <dbReference type="NCBI Taxonomy" id="857265"/>
    <lineage>
        <taxon>Bacteria</taxon>
        <taxon>Pseudomonadati</taxon>
        <taxon>Pseudomonadota</taxon>
        <taxon>Betaproteobacteria</taxon>
        <taxon>Neisseriales</taxon>
        <taxon>Chitinibacteraceae</taxon>
        <taxon>Amantichitinum</taxon>
    </lineage>
</organism>
<dbReference type="RefSeq" id="WP_053936008.1">
    <property type="nucleotide sequence ID" value="NZ_LAQT01000001.1"/>
</dbReference>
<keyword evidence="15" id="KW-1185">Reference proteome</keyword>
<dbReference type="PATRIC" id="fig|857265.3.peg.318"/>
<evidence type="ECO:0000256" key="10">
    <source>
        <dbReference type="ARBA" id="ARBA00024202"/>
    </source>
</evidence>
<sequence>MFSKRKQLALAGTVADLPLESVKGRSPWRDAMNRFARNKAAVFSVVLLVLITVACIVGPWLVPHSFDDTDWGAISLPPTWAGTHWFGTDELGRDILVRTLIGGRISLLVGLLGTIASVALGIAWGAVAGFLGGKTDSVMMRIVDMMYAVPYLLIAILMMTLFGREFYLVIITIAVFSWLDTARVVRGQTLTLKSREFVEAAHAIGVPTHRIIFSHIVPNLLGIVAIYTTVTVPGVILTESVLSFLGLGVQEPMTSWGALIGDSVGKMDQQPWMLLFPSLFLCATLSCANYIGDGLRDAFDPKDR</sequence>
<dbReference type="Proteomes" id="UP000037939">
    <property type="component" value="Unassembled WGS sequence"/>
</dbReference>
<evidence type="ECO:0000256" key="8">
    <source>
        <dbReference type="ARBA" id="ARBA00022989"/>
    </source>
</evidence>
<keyword evidence="9 12" id="KW-0472">Membrane</keyword>
<feature type="transmembrane region" description="Helical" evidence="12">
    <location>
        <begin position="105"/>
        <end position="130"/>
    </location>
</feature>
<reference evidence="14 15" key="1">
    <citation type="submission" date="2015-07" db="EMBL/GenBank/DDBJ databases">
        <title>Draft genome sequence of the Amantichitinum ursilacus IGB-41, a new chitin-degrading bacterium.</title>
        <authorList>
            <person name="Kirstahler P."/>
            <person name="Guenther M."/>
            <person name="Grumaz C."/>
            <person name="Rupp S."/>
            <person name="Zibek S."/>
            <person name="Sohn K."/>
        </authorList>
    </citation>
    <scope>NUCLEOTIDE SEQUENCE [LARGE SCALE GENOMIC DNA]</scope>
    <source>
        <strain evidence="14 15">IGB-41</strain>
    </source>
</reference>
<feature type="transmembrane region" description="Helical" evidence="12">
    <location>
        <begin position="166"/>
        <end position="185"/>
    </location>
</feature>
<evidence type="ECO:0000256" key="11">
    <source>
        <dbReference type="ARBA" id="ARBA00072251"/>
    </source>
</evidence>
<dbReference type="STRING" id="857265.WG78_01515"/>
<keyword evidence="7" id="KW-0653">Protein transport</keyword>
<evidence type="ECO:0000256" key="2">
    <source>
        <dbReference type="ARBA" id="ARBA00022448"/>
    </source>
</evidence>
<feature type="transmembrane region" description="Helical" evidence="12">
    <location>
        <begin position="220"/>
        <end position="247"/>
    </location>
</feature>